<comment type="caution">
    <text evidence="1">The sequence shown here is derived from an EMBL/GenBank/DDBJ whole genome shotgun (WGS) entry which is preliminary data.</text>
</comment>
<reference evidence="1 2" key="2">
    <citation type="submission" date="2020-05" db="EMBL/GenBank/DDBJ databases">
        <title>Draft genome sequence of Desulfovibrio sp. strainFSS-1.</title>
        <authorList>
            <person name="Shimoshige H."/>
            <person name="Kobayashi H."/>
            <person name="Maekawa T."/>
        </authorList>
    </citation>
    <scope>NUCLEOTIDE SEQUENCE [LARGE SCALE GENOMIC DNA]</scope>
    <source>
        <strain evidence="1 2">SIID29052-01</strain>
    </source>
</reference>
<reference evidence="1 2" key="1">
    <citation type="submission" date="2020-04" db="EMBL/GenBank/DDBJ databases">
        <authorList>
            <consortium name="Desulfovibrio sp. FSS-1 genome sequencing consortium"/>
            <person name="Shimoshige H."/>
            <person name="Kobayashi H."/>
            <person name="Maekawa T."/>
        </authorList>
    </citation>
    <scope>NUCLEOTIDE SEQUENCE [LARGE SCALE GENOMIC DNA]</scope>
    <source>
        <strain evidence="1 2">SIID29052-01</strain>
    </source>
</reference>
<dbReference type="EMBL" id="BLTE01000015">
    <property type="protein sequence ID" value="GFK95269.1"/>
    <property type="molecule type" value="Genomic_DNA"/>
</dbReference>
<gene>
    <name evidence="1" type="ORF">NNJEOMEG_03128</name>
</gene>
<dbReference type="AlphaFoldDB" id="A0A6V8LZ25"/>
<proteinExistence type="predicted"/>
<name>A0A6V8LZ25_9BACT</name>
<dbReference type="RefSeq" id="WP_173086126.1">
    <property type="nucleotide sequence ID" value="NZ_BLTE01000015.1"/>
</dbReference>
<evidence type="ECO:0000313" key="1">
    <source>
        <dbReference type="EMBL" id="GFK95269.1"/>
    </source>
</evidence>
<protein>
    <submittedName>
        <fullName evidence="1">Uncharacterized protein</fullName>
    </submittedName>
</protein>
<sequence>MRAFNESEQAILRVVEAFDGVVKYLGITPEEHLVSYSQKHLERLLDEEILERAKLRFFSGKIKGVRFTRDGLAIWRLFTGQETPEAKLPDAGLLVRDLYLRNGLSSTDEATPRDTLLKHHSRRALVDAFQAGLVAKVKIRHPGGEKTKGFVVTHAGYAWLRGNSLI</sequence>
<organism evidence="1 2">
    <name type="scientific">Fundidesulfovibrio magnetotacticus</name>
    <dbReference type="NCBI Taxonomy" id="2730080"/>
    <lineage>
        <taxon>Bacteria</taxon>
        <taxon>Pseudomonadati</taxon>
        <taxon>Thermodesulfobacteriota</taxon>
        <taxon>Desulfovibrionia</taxon>
        <taxon>Desulfovibrionales</taxon>
        <taxon>Desulfovibrionaceae</taxon>
        <taxon>Fundidesulfovibrio</taxon>
    </lineage>
</organism>
<keyword evidence="2" id="KW-1185">Reference proteome</keyword>
<accession>A0A6V8LZ25</accession>
<evidence type="ECO:0000313" key="2">
    <source>
        <dbReference type="Proteomes" id="UP000494245"/>
    </source>
</evidence>
<dbReference type="Proteomes" id="UP000494245">
    <property type="component" value="Unassembled WGS sequence"/>
</dbReference>